<proteinExistence type="predicted"/>
<evidence type="ECO:0008006" key="4">
    <source>
        <dbReference type="Google" id="ProtNLM"/>
    </source>
</evidence>
<feature type="chain" id="PRO_5044766801" description="Galactose mutarotase N-terminal barrel domain-containing protein" evidence="1">
    <location>
        <begin position="29"/>
        <end position="212"/>
    </location>
</feature>
<evidence type="ECO:0000313" key="3">
    <source>
        <dbReference type="Proteomes" id="UP001632038"/>
    </source>
</evidence>
<dbReference type="EMBL" id="JAVIJP010000027">
    <property type="protein sequence ID" value="KAL3636092.1"/>
    <property type="molecule type" value="Genomic_DNA"/>
</dbReference>
<dbReference type="SUPFAM" id="SSF74650">
    <property type="entry name" value="Galactose mutarotase-like"/>
    <property type="match status" value="1"/>
</dbReference>
<organism evidence="2 3">
    <name type="scientific">Castilleja foliolosa</name>
    <dbReference type="NCBI Taxonomy" id="1961234"/>
    <lineage>
        <taxon>Eukaryota</taxon>
        <taxon>Viridiplantae</taxon>
        <taxon>Streptophyta</taxon>
        <taxon>Embryophyta</taxon>
        <taxon>Tracheophyta</taxon>
        <taxon>Spermatophyta</taxon>
        <taxon>Magnoliopsida</taxon>
        <taxon>eudicotyledons</taxon>
        <taxon>Gunneridae</taxon>
        <taxon>Pentapetalae</taxon>
        <taxon>asterids</taxon>
        <taxon>lamiids</taxon>
        <taxon>Lamiales</taxon>
        <taxon>Orobanchaceae</taxon>
        <taxon>Pedicularideae</taxon>
        <taxon>Castillejinae</taxon>
        <taxon>Castilleja</taxon>
    </lineage>
</organism>
<keyword evidence="3" id="KW-1185">Reference proteome</keyword>
<name>A0ABD3D5P7_9LAMI</name>
<accession>A0ABD3D5P7</accession>
<feature type="signal peptide" evidence="1">
    <location>
        <begin position="1"/>
        <end position="28"/>
    </location>
</feature>
<dbReference type="Proteomes" id="UP001632038">
    <property type="component" value="Unassembled WGS sequence"/>
</dbReference>
<sequence length="212" mass="24155">MFFSFSLSPLLSLTFFILLTFLPNLASTTTIPTKIGKGYSLISIQKSPNGGLLGLLQVKLKNNIYGPDIPLLQLYVKHETDNRLRVHITDAQKQRWEIPYNLLPRETPPKLNFKQTRPENISEYSGKDLIFAYTPDVRNIGIKTPLLLTKSSPTAHQKLTKLSTTKHTLSILYIQCYIHPFIMGICNNHHLSWYQSGFKTPCLWSIIIIAVD</sequence>
<comment type="caution">
    <text evidence="2">The sequence shown here is derived from an EMBL/GenBank/DDBJ whole genome shotgun (WGS) entry which is preliminary data.</text>
</comment>
<gene>
    <name evidence="2" type="ORF">CASFOL_020639</name>
</gene>
<evidence type="ECO:0000256" key="1">
    <source>
        <dbReference type="SAM" id="SignalP"/>
    </source>
</evidence>
<evidence type="ECO:0000313" key="2">
    <source>
        <dbReference type="EMBL" id="KAL3636092.1"/>
    </source>
</evidence>
<protein>
    <recommendedName>
        <fullName evidence="4">Galactose mutarotase N-terminal barrel domain-containing protein</fullName>
    </recommendedName>
</protein>
<reference evidence="3" key="1">
    <citation type="journal article" date="2024" name="IScience">
        <title>Strigolactones Initiate the Formation of Haustorium-like Structures in Castilleja.</title>
        <authorList>
            <person name="Buerger M."/>
            <person name="Peterson D."/>
            <person name="Chory J."/>
        </authorList>
    </citation>
    <scope>NUCLEOTIDE SEQUENCE [LARGE SCALE GENOMIC DNA]</scope>
</reference>
<dbReference type="Gene3D" id="2.60.40.1760">
    <property type="entry name" value="glycosyl hydrolase (family 31)"/>
    <property type="match status" value="1"/>
</dbReference>
<dbReference type="AlphaFoldDB" id="A0ABD3D5P7"/>
<keyword evidence="1" id="KW-0732">Signal</keyword>
<dbReference type="InterPro" id="IPR011013">
    <property type="entry name" value="Gal_mutarotase_sf_dom"/>
</dbReference>